<keyword evidence="1" id="KW-1133">Transmembrane helix</keyword>
<feature type="transmembrane region" description="Helical" evidence="1">
    <location>
        <begin position="48"/>
        <end position="71"/>
    </location>
</feature>
<dbReference type="RefSeq" id="WP_120194104.1">
    <property type="nucleotide sequence ID" value="NZ_RAPK01000011.1"/>
</dbReference>
<comment type="caution">
    <text evidence="2">The sequence shown here is derived from an EMBL/GenBank/DDBJ whole genome shotgun (WGS) entry which is preliminary data.</text>
</comment>
<gene>
    <name evidence="2" type="ORF">ATL39_2960</name>
</gene>
<dbReference type="OrthoDB" id="9792998at2"/>
<dbReference type="Proteomes" id="UP000285120">
    <property type="component" value="Unassembled WGS sequence"/>
</dbReference>
<keyword evidence="1" id="KW-0472">Membrane</keyword>
<reference evidence="2 3" key="1">
    <citation type="submission" date="2018-09" db="EMBL/GenBank/DDBJ databases">
        <title>Genomic Encyclopedia of Archaeal and Bacterial Type Strains, Phase II (KMG-II): from individual species to whole genera.</title>
        <authorList>
            <person name="Goeker M."/>
        </authorList>
    </citation>
    <scope>NUCLEOTIDE SEQUENCE [LARGE SCALE GENOMIC DNA]</scope>
    <source>
        <strain evidence="2 3">DSM 17008</strain>
    </source>
</reference>
<evidence type="ECO:0000313" key="3">
    <source>
        <dbReference type="Proteomes" id="UP000285120"/>
    </source>
</evidence>
<proteinExistence type="predicted"/>
<organism evidence="2 3">
    <name type="scientific">Sinobaca qinghaiensis</name>
    <dbReference type="NCBI Taxonomy" id="342944"/>
    <lineage>
        <taxon>Bacteria</taxon>
        <taxon>Bacillati</taxon>
        <taxon>Bacillota</taxon>
        <taxon>Bacilli</taxon>
        <taxon>Bacillales</taxon>
        <taxon>Sporolactobacillaceae</taxon>
        <taxon>Sinobaca</taxon>
    </lineage>
</organism>
<sequence length="74" mass="8181">MKKTWLAGLLSFLFPGMGQFYLGRMVLGILFAAGYIPTIFMAFSSENIIVAFGVLISFLVWISSISHAVVFSKK</sequence>
<evidence type="ECO:0008006" key="4">
    <source>
        <dbReference type="Google" id="ProtNLM"/>
    </source>
</evidence>
<evidence type="ECO:0000313" key="2">
    <source>
        <dbReference type="EMBL" id="RKD69540.1"/>
    </source>
</evidence>
<accession>A0A419UWN5</accession>
<dbReference type="AlphaFoldDB" id="A0A419UWN5"/>
<keyword evidence="1" id="KW-0812">Transmembrane</keyword>
<evidence type="ECO:0000256" key="1">
    <source>
        <dbReference type="SAM" id="Phobius"/>
    </source>
</evidence>
<name>A0A419UWN5_9BACL</name>
<dbReference type="EMBL" id="RAPK01000011">
    <property type="protein sequence ID" value="RKD69540.1"/>
    <property type="molecule type" value="Genomic_DNA"/>
</dbReference>
<protein>
    <recommendedName>
        <fullName evidence="4">TM2 domain-containing protein</fullName>
    </recommendedName>
</protein>
<keyword evidence="3" id="KW-1185">Reference proteome</keyword>